<dbReference type="VEuPathDB" id="FungiDB:SPPG_07429"/>
<evidence type="ECO:0000313" key="2">
    <source>
        <dbReference type="Proteomes" id="UP000053201"/>
    </source>
</evidence>
<dbReference type="OrthoDB" id="10276258at2759"/>
<dbReference type="AlphaFoldDB" id="A0A0L0H6A3"/>
<name>A0A0L0H6A3_SPIPD</name>
<evidence type="ECO:0000313" key="1">
    <source>
        <dbReference type="EMBL" id="KNC97030.1"/>
    </source>
</evidence>
<dbReference type="GeneID" id="27690643"/>
<dbReference type="RefSeq" id="XP_016605070.1">
    <property type="nucleotide sequence ID" value="XM_016755593.1"/>
</dbReference>
<protein>
    <recommendedName>
        <fullName evidence="3">Alpha 1,4-glycosyltransferase domain-containing protein</fullName>
    </recommendedName>
</protein>
<reference evidence="1 2" key="1">
    <citation type="submission" date="2009-08" db="EMBL/GenBank/DDBJ databases">
        <title>The Genome Sequence of Spizellomyces punctatus strain DAOM BR117.</title>
        <authorList>
            <consortium name="The Broad Institute Genome Sequencing Platform"/>
            <person name="Russ C."/>
            <person name="Cuomo C."/>
            <person name="Shea T."/>
            <person name="Young S.K."/>
            <person name="Zeng Q."/>
            <person name="Koehrsen M."/>
            <person name="Haas B."/>
            <person name="Borodovsky M."/>
            <person name="Guigo R."/>
            <person name="Alvarado L."/>
            <person name="Berlin A."/>
            <person name="Bochicchio J."/>
            <person name="Borenstein D."/>
            <person name="Chapman S."/>
            <person name="Chen Z."/>
            <person name="Engels R."/>
            <person name="Freedman E."/>
            <person name="Gellesch M."/>
            <person name="Goldberg J."/>
            <person name="Griggs A."/>
            <person name="Gujja S."/>
            <person name="Heiman D."/>
            <person name="Hepburn T."/>
            <person name="Howarth C."/>
            <person name="Jen D."/>
            <person name="Larson L."/>
            <person name="Lewis B."/>
            <person name="Mehta T."/>
            <person name="Park D."/>
            <person name="Pearson M."/>
            <person name="Roberts A."/>
            <person name="Saif S."/>
            <person name="Shenoy N."/>
            <person name="Sisk P."/>
            <person name="Stolte C."/>
            <person name="Sykes S."/>
            <person name="Thomson T."/>
            <person name="Walk T."/>
            <person name="White J."/>
            <person name="Yandava C."/>
            <person name="Burger G."/>
            <person name="Gray M.W."/>
            <person name="Holland P.W.H."/>
            <person name="King N."/>
            <person name="Lang F.B.F."/>
            <person name="Roger A.J."/>
            <person name="Ruiz-Trillo I."/>
            <person name="Lander E."/>
            <person name="Nusbaum C."/>
        </authorList>
    </citation>
    <scope>NUCLEOTIDE SEQUENCE [LARGE SCALE GENOMIC DNA]</scope>
    <source>
        <strain evidence="1 2">DAOM BR117</strain>
    </source>
</reference>
<accession>A0A0L0H6A3</accession>
<gene>
    <name evidence="1" type="ORF">SPPG_07429</name>
</gene>
<sequence>MAAQLHAFLTSRPSKIKRATFFALFLFIFTVAYFHNESSDRTIVQYVLTPKGRKAYEWPLEDGIIVPKTGPSRRHYFTTWRSREDKIPIKLDLTLGTFFYHHPEESFHIWSNTLSNNSIASYRELGYDLHIQQYDFPTLARLCDVSGSLAAWAVNGTFLAPGAPHYNTHESDFLKVCINYIYGGLYVDGDTFFLDSFTPDDIPAAIFFISADEKRGDRCPPAPDPVTCSAPHVRQIEEGGRPYLVPNSVWFNSNPFVLPPKSPYAHAVLSNMEAFTDPHCWNCIGPRSHSKGYADLVAKGDALLLPPLLRSCDNLAAEHIPWVAKGRWEETWGLFSACRWIHMFSAGRPMDINENSVFVSLMQTNCVPEICLKYMPKTLRSG</sequence>
<dbReference type="EMBL" id="KQ257465">
    <property type="protein sequence ID" value="KNC97030.1"/>
    <property type="molecule type" value="Genomic_DNA"/>
</dbReference>
<dbReference type="Pfam" id="PF04488">
    <property type="entry name" value="Gly_transf_sug"/>
    <property type="match status" value="1"/>
</dbReference>
<organism evidence="1 2">
    <name type="scientific">Spizellomyces punctatus (strain DAOM BR117)</name>
    <dbReference type="NCBI Taxonomy" id="645134"/>
    <lineage>
        <taxon>Eukaryota</taxon>
        <taxon>Fungi</taxon>
        <taxon>Fungi incertae sedis</taxon>
        <taxon>Chytridiomycota</taxon>
        <taxon>Chytridiomycota incertae sedis</taxon>
        <taxon>Chytridiomycetes</taxon>
        <taxon>Spizellomycetales</taxon>
        <taxon>Spizellomycetaceae</taxon>
        <taxon>Spizellomyces</taxon>
    </lineage>
</organism>
<keyword evidence="2" id="KW-1185">Reference proteome</keyword>
<dbReference type="InterPro" id="IPR007577">
    <property type="entry name" value="GlycoTrfase_DXD_sugar-bd_CS"/>
</dbReference>
<dbReference type="Proteomes" id="UP000053201">
    <property type="component" value="Unassembled WGS sequence"/>
</dbReference>
<evidence type="ECO:0008006" key="3">
    <source>
        <dbReference type="Google" id="ProtNLM"/>
    </source>
</evidence>
<proteinExistence type="predicted"/>
<dbReference type="Gene3D" id="3.90.550.20">
    <property type="match status" value="1"/>
</dbReference>
<dbReference type="InParanoid" id="A0A0L0H6A3"/>